<evidence type="ECO:0000256" key="3">
    <source>
        <dbReference type="ARBA" id="ARBA00022692"/>
    </source>
</evidence>
<evidence type="ECO:0000256" key="5">
    <source>
        <dbReference type="ARBA" id="ARBA00023136"/>
    </source>
</evidence>
<feature type="transmembrane region" description="Helical" evidence="6">
    <location>
        <begin position="115"/>
        <end position="133"/>
    </location>
</feature>
<keyword evidence="2" id="KW-1003">Cell membrane</keyword>
<evidence type="ECO:0000256" key="2">
    <source>
        <dbReference type="ARBA" id="ARBA00022475"/>
    </source>
</evidence>
<feature type="transmembrane region" description="Helical" evidence="6">
    <location>
        <begin position="384"/>
        <end position="405"/>
    </location>
</feature>
<feature type="transmembrane region" description="Helical" evidence="6">
    <location>
        <begin position="291"/>
        <end position="313"/>
    </location>
</feature>
<dbReference type="RefSeq" id="WP_210757366.1">
    <property type="nucleotide sequence ID" value="NZ_CP060139.1"/>
</dbReference>
<name>A0A7H0VAQ1_9FLAO</name>
<evidence type="ECO:0000256" key="4">
    <source>
        <dbReference type="ARBA" id="ARBA00022989"/>
    </source>
</evidence>
<proteinExistence type="predicted"/>
<dbReference type="PANTHER" id="PTHR30250:SF11">
    <property type="entry name" value="O-ANTIGEN TRANSPORTER-RELATED"/>
    <property type="match status" value="1"/>
</dbReference>
<feature type="transmembrane region" description="Helical" evidence="6">
    <location>
        <begin position="49"/>
        <end position="68"/>
    </location>
</feature>
<dbReference type="InterPro" id="IPR050833">
    <property type="entry name" value="Poly_Biosynth_Transport"/>
</dbReference>
<evidence type="ECO:0000256" key="1">
    <source>
        <dbReference type="ARBA" id="ARBA00004651"/>
    </source>
</evidence>
<feature type="transmembrane region" description="Helical" evidence="6">
    <location>
        <begin position="89"/>
        <end position="109"/>
    </location>
</feature>
<organism evidence="7 8">
    <name type="scientific">Croceimicrobium hydrocarbonivorans</name>
    <dbReference type="NCBI Taxonomy" id="2761580"/>
    <lineage>
        <taxon>Bacteria</taxon>
        <taxon>Pseudomonadati</taxon>
        <taxon>Bacteroidota</taxon>
        <taxon>Flavobacteriia</taxon>
        <taxon>Flavobacteriales</taxon>
        <taxon>Owenweeksiaceae</taxon>
        <taxon>Croceimicrobium</taxon>
    </lineage>
</organism>
<feature type="transmembrane region" description="Helical" evidence="6">
    <location>
        <begin position="140"/>
        <end position="162"/>
    </location>
</feature>
<dbReference type="EMBL" id="CP060139">
    <property type="protein sequence ID" value="QNR22799.1"/>
    <property type="molecule type" value="Genomic_DNA"/>
</dbReference>
<dbReference type="Pfam" id="PF01943">
    <property type="entry name" value="Polysacc_synt"/>
    <property type="match status" value="1"/>
</dbReference>
<reference evidence="7 8" key="1">
    <citation type="submission" date="2020-08" db="EMBL/GenBank/DDBJ databases">
        <title>Croceimicrobium hydrocarbonivorans gen. nov., sp. nov., a novel marine bacterium isolated from a bacterial consortium that degrades polyethylene terephthalate.</title>
        <authorList>
            <person name="Liu R."/>
        </authorList>
    </citation>
    <scope>NUCLEOTIDE SEQUENCE [LARGE SCALE GENOMIC DNA]</scope>
    <source>
        <strain evidence="7 8">A20-9</strain>
    </source>
</reference>
<feature type="transmembrane region" description="Helical" evidence="6">
    <location>
        <begin position="213"/>
        <end position="240"/>
    </location>
</feature>
<dbReference type="Proteomes" id="UP000516305">
    <property type="component" value="Chromosome"/>
</dbReference>
<evidence type="ECO:0000313" key="7">
    <source>
        <dbReference type="EMBL" id="QNR22799.1"/>
    </source>
</evidence>
<evidence type="ECO:0000256" key="6">
    <source>
        <dbReference type="SAM" id="Phobius"/>
    </source>
</evidence>
<feature type="transmembrane region" description="Helical" evidence="6">
    <location>
        <begin position="246"/>
        <end position="270"/>
    </location>
</feature>
<keyword evidence="3 6" id="KW-0812">Transmembrane</keyword>
<keyword evidence="5 6" id="KW-0472">Membrane</keyword>
<dbReference type="KEGG" id="chyd:H4K34_10445"/>
<feature type="transmembrane region" description="Helical" evidence="6">
    <location>
        <begin position="358"/>
        <end position="378"/>
    </location>
</feature>
<feature type="transmembrane region" description="Helical" evidence="6">
    <location>
        <begin position="7"/>
        <end position="29"/>
    </location>
</feature>
<dbReference type="PANTHER" id="PTHR30250">
    <property type="entry name" value="PST FAMILY PREDICTED COLANIC ACID TRANSPORTER"/>
    <property type="match status" value="1"/>
</dbReference>
<comment type="subcellular location">
    <subcellularLocation>
        <location evidence="1">Cell membrane</location>
        <topology evidence="1">Multi-pass membrane protein</topology>
    </subcellularLocation>
</comment>
<dbReference type="GO" id="GO:0005886">
    <property type="term" value="C:plasma membrane"/>
    <property type="evidence" value="ECO:0007669"/>
    <property type="project" value="UniProtKB-SubCell"/>
</dbReference>
<keyword evidence="8" id="KW-1185">Reference proteome</keyword>
<keyword evidence="4 6" id="KW-1133">Transmembrane helix</keyword>
<evidence type="ECO:0000313" key="8">
    <source>
        <dbReference type="Proteomes" id="UP000516305"/>
    </source>
</evidence>
<accession>A0A7H0VAQ1</accession>
<sequence>MQRLGRNIGFMGLSQAANYLLPLVTLPFITRIVGPDNYGLIEFATVTVLYFSALVTYGFTFTGTRKIAELGESHHRISKVYSVVMQSKLLLLLLSTLLFILLLFLVPEYATEKKLMIFAFPFVIGWGLYPDFLFQGRQDLGVIALANLGIKTVGAVLILSLLREPEDYPLVVGINSITQIAAAAITLWYAHYRYKWLHFQWQAWRMVKAYLKSGFYIFASHFFTRVYTFGSILFLGFILAERELGLFAAAMKLITVGQSFLFTPVGSALYPHLAQKLKDDPASYFKERRRFLGYLLALSALLSIVLIVGQDFWVRLLFGAAYEEAAPALALMAPVMVFTALSHFGMKQGLMVLKADGWNFRIVLITGLASIAFNYFFIEWMGMIGAAWAKLALEALLAILSLYYFQKAVQRFKR</sequence>
<feature type="transmembrane region" description="Helical" evidence="6">
    <location>
        <begin position="168"/>
        <end position="192"/>
    </location>
</feature>
<dbReference type="InterPro" id="IPR002797">
    <property type="entry name" value="Polysacc_synth"/>
</dbReference>
<feature type="transmembrane region" description="Helical" evidence="6">
    <location>
        <begin position="325"/>
        <end position="346"/>
    </location>
</feature>
<dbReference type="AlphaFoldDB" id="A0A7H0VAQ1"/>
<protein>
    <submittedName>
        <fullName evidence="7">Oligosaccharide flippase family protein</fullName>
    </submittedName>
</protein>
<gene>
    <name evidence="7" type="ORF">H4K34_10445</name>
</gene>